<accession>A0A915CGL5</accession>
<sequence length="145" mass="16213">MATAVRDSFPALLLLVLFRCTFGIFRYSQSAGVEGQLLCFGQPAKNVLVKLYQQSSVLDFLMDIGKSDSNGSFKLGGSAVRSTRIAPKLNIYHDCNDGWKPCQRKRSYVIPANYISVGLQPVRFYDLGQVELSHRAEGETRDCFH</sequence>
<evidence type="ECO:0000313" key="6">
    <source>
        <dbReference type="Proteomes" id="UP000887569"/>
    </source>
</evidence>
<comment type="subcellular location">
    <subcellularLocation>
        <location evidence="1">Secreted</location>
    </subcellularLocation>
</comment>
<dbReference type="InterPro" id="IPR038479">
    <property type="entry name" value="Transthyretin-like_sf"/>
</dbReference>
<evidence type="ECO:0000256" key="4">
    <source>
        <dbReference type="ARBA" id="ARBA00022729"/>
    </source>
</evidence>
<dbReference type="WBParaSite" id="PgR146_g009_t01">
    <property type="protein sequence ID" value="PgR146_g009_t01"/>
    <property type="gene ID" value="PgR146_g009"/>
</dbReference>
<evidence type="ECO:0000313" key="7">
    <source>
        <dbReference type="WBParaSite" id="PgR146_g009_t01"/>
    </source>
</evidence>
<reference evidence="7" key="1">
    <citation type="submission" date="2022-11" db="UniProtKB">
        <authorList>
            <consortium name="WormBaseParasite"/>
        </authorList>
    </citation>
    <scope>IDENTIFICATION</scope>
</reference>
<keyword evidence="6" id="KW-1185">Reference proteome</keyword>
<dbReference type="Pfam" id="PF01060">
    <property type="entry name" value="TTR-52"/>
    <property type="match status" value="1"/>
</dbReference>
<evidence type="ECO:0000256" key="2">
    <source>
        <dbReference type="ARBA" id="ARBA00010112"/>
    </source>
</evidence>
<comment type="similarity">
    <text evidence="2">Belongs to the nematode transthyretin-like family.</text>
</comment>
<dbReference type="Gene3D" id="2.60.40.3330">
    <property type="match status" value="1"/>
</dbReference>
<dbReference type="GO" id="GO:0009986">
    <property type="term" value="C:cell surface"/>
    <property type="evidence" value="ECO:0007669"/>
    <property type="project" value="InterPro"/>
</dbReference>
<evidence type="ECO:0000256" key="1">
    <source>
        <dbReference type="ARBA" id="ARBA00004613"/>
    </source>
</evidence>
<dbReference type="Proteomes" id="UP000887569">
    <property type="component" value="Unplaced"/>
</dbReference>
<organism evidence="6 7">
    <name type="scientific">Parascaris univalens</name>
    <name type="common">Nematode worm</name>
    <dbReference type="NCBI Taxonomy" id="6257"/>
    <lineage>
        <taxon>Eukaryota</taxon>
        <taxon>Metazoa</taxon>
        <taxon>Ecdysozoa</taxon>
        <taxon>Nematoda</taxon>
        <taxon>Chromadorea</taxon>
        <taxon>Rhabditida</taxon>
        <taxon>Spirurina</taxon>
        <taxon>Ascaridomorpha</taxon>
        <taxon>Ascaridoidea</taxon>
        <taxon>Ascarididae</taxon>
        <taxon>Parascaris</taxon>
    </lineage>
</organism>
<dbReference type="PANTHER" id="PTHR21700:SF3">
    <property type="entry name" value="TRANSTHYRETIN-LIKE PROTEIN 5"/>
    <property type="match status" value="1"/>
</dbReference>
<dbReference type="AlphaFoldDB" id="A0A915CGL5"/>
<keyword evidence="3" id="KW-0964">Secreted</keyword>
<dbReference type="PANTHER" id="PTHR21700">
    <property type="entry name" value="TRANSTHYRETIN-LIKE FAMILY PROTEIN-RELATED"/>
    <property type="match status" value="1"/>
</dbReference>
<proteinExistence type="inferred from homology"/>
<evidence type="ECO:0000256" key="5">
    <source>
        <dbReference type="SAM" id="SignalP"/>
    </source>
</evidence>
<feature type="chain" id="PRO_5037275602" evidence="5">
    <location>
        <begin position="24"/>
        <end position="145"/>
    </location>
</feature>
<protein>
    <submittedName>
        <fullName evidence="7">Transthyretin-like family protein</fullName>
    </submittedName>
</protein>
<keyword evidence="4 5" id="KW-0732">Signal</keyword>
<feature type="signal peptide" evidence="5">
    <location>
        <begin position="1"/>
        <end position="23"/>
    </location>
</feature>
<dbReference type="InterPro" id="IPR001534">
    <property type="entry name" value="Transthyretin-like"/>
</dbReference>
<name>A0A915CGL5_PARUN</name>
<evidence type="ECO:0000256" key="3">
    <source>
        <dbReference type="ARBA" id="ARBA00022525"/>
    </source>
</evidence>
<dbReference type="GO" id="GO:0005576">
    <property type="term" value="C:extracellular region"/>
    <property type="evidence" value="ECO:0007669"/>
    <property type="project" value="UniProtKB-SubCell"/>
</dbReference>